<name>A0A4P9W1U2_9FUNG</name>
<evidence type="ECO:0000256" key="1">
    <source>
        <dbReference type="ARBA" id="ARBA00001971"/>
    </source>
</evidence>
<dbReference type="InterPro" id="IPR001128">
    <property type="entry name" value="Cyt_P450"/>
</dbReference>
<keyword evidence="3" id="KW-0479">Metal-binding</keyword>
<evidence type="ECO:0000256" key="4">
    <source>
        <dbReference type="ARBA" id="ARBA00023004"/>
    </source>
</evidence>
<evidence type="ECO:0000313" key="6">
    <source>
        <dbReference type="EMBL" id="RKO85133.1"/>
    </source>
</evidence>
<dbReference type="Pfam" id="PF00067">
    <property type="entry name" value="p450"/>
    <property type="match status" value="1"/>
</dbReference>
<organism evidence="6 7">
    <name type="scientific">Blyttiomyces helicus</name>
    <dbReference type="NCBI Taxonomy" id="388810"/>
    <lineage>
        <taxon>Eukaryota</taxon>
        <taxon>Fungi</taxon>
        <taxon>Fungi incertae sedis</taxon>
        <taxon>Chytridiomycota</taxon>
        <taxon>Chytridiomycota incertae sedis</taxon>
        <taxon>Chytridiomycetes</taxon>
        <taxon>Chytridiomycetes incertae sedis</taxon>
        <taxon>Blyttiomyces</taxon>
    </lineage>
</organism>
<keyword evidence="5" id="KW-0812">Transmembrane</keyword>
<sequence>MSLLAILVALPISLRALAAACFFLFNPLRRVPGPILNVLFPIWPLYLAATGRLIQRADTAHRKYGPVARWSDRLVSIADPDLARDILAEKDVSKSDSIRGVFQGEVLLNTLDRDFHRKMRRILSPGFSIKYLKGLEPLFQNVILALFSSFEARLDSSGAAEINMWEDMHMFGLEAIGETAFGKTFNMFKGAATLGR</sequence>
<dbReference type="SUPFAM" id="SSF48264">
    <property type="entry name" value="Cytochrome P450"/>
    <property type="match status" value="1"/>
</dbReference>
<dbReference type="Proteomes" id="UP000269721">
    <property type="component" value="Unassembled WGS sequence"/>
</dbReference>
<evidence type="ECO:0000313" key="7">
    <source>
        <dbReference type="Proteomes" id="UP000269721"/>
    </source>
</evidence>
<keyword evidence="5" id="KW-0472">Membrane</keyword>
<dbReference type="AlphaFoldDB" id="A0A4P9W1U2"/>
<accession>A0A4P9W1U2</accession>
<dbReference type="EMBL" id="KZ999384">
    <property type="protein sequence ID" value="RKO85133.1"/>
    <property type="molecule type" value="Genomic_DNA"/>
</dbReference>
<keyword evidence="7" id="KW-1185">Reference proteome</keyword>
<gene>
    <name evidence="6" type="ORF">BDK51DRAFT_48343</name>
</gene>
<protein>
    <submittedName>
        <fullName evidence="6">Cytochrome P450</fullName>
    </submittedName>
</protein>
<evidence type="ECO:0000256" key="3">
    <source>
        <dbReference type="ARBA" id="ARBA00022723"/>
    </source>
</evidence>
<reference evidence="7" key="1">
    <citation type="journal article" date="2018" name="Nat. Microbiol.">
        <title>Leveraging single-cell genomics to expand the fungal tree of life.</title>
        <authorList>
            <person name="Ahrendt S.R."/>
            <person name="Quandt C.A."/>
            <person name="Ciobanu D."/>
            <person name="Clum A."/>
            <person name="Salamov A."/>
            <person name="Andreopoulos B."/>
            <person name="Cheng J.F."/>
            <person name="Woyke T."/>
            <person name="Pelin A."/>
            <person name="Henrissat B."/>
            <person name="Reynolds N.K."/>
            <person name="Benny G.L."/>
            <person name="Smith M.E."/>
            <person name="James T.Y."/>
            <person name="Grigoriev I.V."/>
        </authorList>
    </citation>
    <scope>NUCLEOTIDE SEQUENCE [LARGE SCALE GENOMIC DNA]</scope>
</reference>
<proteinExistence type="inferred from homology"/>
<dbReference type="GO" id="GO:0020037">
    <property type="term" value="F:heme binding"/>
    <property type="evidence" value="ECO:0007669"/>
    <property type="project" value="InterPro"/>
</dbReference>
<feature type="transmembrane region" description="Helical" evidence="5">
    <location>
        <begin position="34"/>
        <end position="54"/>
    </location>
</feature>
<comment type="similarity">
    <text evidence="2">Belongs to the cytochrome P450 family.</text>
</comment>
<evidence type="ECO:0000256" key="2">
    <source>
        <dbReference type="ARBA" id="ARBA00010617"/>
    </source>
</evidence>
<dbReference type="GO" id="GO:0005506">
    <property type="term" value="F:iron ion binding"/>
    <property type="evidence" value="ECO:0007669"/>
    <property type="project" value="InterPro"/>
</dbReference>
<comment type="cofactor">
    <cofactor evidence="1">
        <name>heme</name>
        <dbReference type="ChEBI" id="CHEBI:30413"/>
    </cofactor>
</comment>
<evidence type="ECO:0000256" key="5">
    <source>
        <dbReference type="SAM" id="Phobius"/>
    </source>
</evidence>
<dbReference type="PANTHER" id="PTHR24305:SF232">
    <property type="entry name" value="P450, PUTATIVE (EUROFUNG)-RELATED"/>
    <property type="match status" value="1"/>
</dbReference>
<keyword evidence="4" id="KW-0408">Iron</keyword>
<dbReference type="InterPro" id="IPR036396">
    <property type="entry name" value="Cyt_P450_sf"/>
</dbReference>
<dbReference type="OrthoDB" id="1470350at2759"/>
<dbReference type="InterPro" id="IPR050121">
    <property type="entry name" value="Cytochrome_P450_monoxygenase"/>
</dbReference>
<dbReference type="GO" id="GO:0016705">
    <property type="term" value="F:oxidoreductase activity, acting on paired donors, with incorporation or reduction of molecular oxygen"/>
    <property type="evidence" value="ECO:0007669"/>
    <property type="project" value="InterPro"/>
</dbReference>
<dbReference type="GO" id="GO:0004497">
    <property type="term" value="F:monooxygenase activity"/>
    <property type="evidence" value="ECO:0007669"/>
    <property type="project" value="InterPro"/>
</dbReference>
<keyword evidence="5" id="KW-1133">Transmembrane helix</keyword>
<dbReference type="Gene3D" id="1.10.630.10">
    <property type="entry name" value="Cytochrome P450"/>
    <property type="match status" value="1"/>
</dbReference>
<dbReference type="PANTHER" id="PTHR24305">
    <property type="entry name" value="CYTOCHROME P450"/>
    <property type="match status" value="1"/>
</dbReference>